<gene>
    <name evidence="1" type="ORF">POCTA_138.1.T0300218</name>
</gene>
<name>A0A8S1TTB4_PAROT</name>
<comment type="caution">
    <text evidence="1">The sequence shown here is derived from an EMBL/GenBank/DDBJ whole genome shotgun (WGS) entry which is preliminary data.</text>
</comment>
<organism evidence="1 2">
    <name type="scientific">Paramecium octaurelia</name>
    <dbReference type="NCBI Taxonomy" id="43137"/>
    <lineage>
        <taxon>Eukaryota</taxon>
        <taxon>Sar</taxon>
        <taxon>Alveolata</taxon>
        <taxon>Ciliophora</taxon>
        <taxon>Intramacronucleata</taxon>
        <taxon>Oligohymenophorea</taxon>
        <taxon>Peniculida</taxon>
        <taxon>Parameciidae</taxon>
        <taxon>Paramecium</taxon>
    </lineage>
</organism>
<accession>A0A8S1TTB4</accession>
<reference evidence="1" key="1">
    <citation type="submission" date="2021-01" db="EMBL/GenBank/DDBJ databases">
        <authorList>
            <consortium name="Genoscope - CEA"/>
            <person name="William W."/>
        </authorList>
    </citation>
    <scope>NUCLEOTIDE SEQUENCE</scope>
</reference>
<protein>
    <submittedName>
        <fullName evidence="1">Uncharacterized protein</fullName>
    </submittedName>
</protein>
<evidence type="ECO:0000313" key="2">
    <source>
        <dbReference type="Proteomes" id="UP000683925"/>
    </source>
</evidence>
<keyword evidence="2" id="KW-1185">Reference proteome</keyword>
<dbReference type="Proteomes" id="UP000683925">
    <property type="component" value="Unassembled WGS sequence"/>
</dbReference>
<dbReference type="EMBL" id="CAJJDP010000030">
    <property type="protein sequence ID" value="CAD8155273.1"/>
    <property type="molecule type" value="Genomic_DNA"/>
</dbReference>
<evidence type="ECO:0000313" key="1">
    <source>
        <dbReference type="EMBL" id="CAD8155273.1"/>
    </source>
</evidence>
<dbReference type="AlphaFoldDB" id="A0A8S1TTB4"/>
<sequence>MDQILLDHRMQITQYLHQMMEEYVYGIQLNLINHKKNNHRFENQEQIIINKPLG</sequence>
<proteinExistence type="predicted"/>